<dbReference type="SUPFAM" id="SSF52540">
    <property type="entry name" value="P-loop containing nucleoside triphosphate hydrolases"/>
    <property type="match status" value="1"/>
</dbReference>
<reference evidence="4 5" key="1">
    <citation type="journal article" date="2015" name="Genome Announc.">
        <title>Draft Genome Sequence of Filamentous Marine Cyanobacterium Lyngbya confervoides Strain BDU141951.</title>
        <authorList>
            <person name="Chandrababunaidu M.M."/>
            <person name="Sen D."/>
            <person name="Tripathy S."/>
        </authorList>
    </citation>
    <scope>NUCLEOTIDE SEQUENCE [LARGE SCALE GENOMIC DNA]</scope>
    <source>
        <strain evidence="4 5">BDU141951</strain>
    </source>
</reference>
<evidence type="ECO:0000313" key="5">
    <source>
        <dbReference type="Proteomes" id="UP000031561"/>
    </source>
</evidence>
<protein>
    <submittedName>
        <fullName evidence="4">SH3 domain-containing protein</fullName>
    </submittedName>
</protein>
<name>A0ABD4T5Y2_9CYAN</name>
<dbReference type="InterPro" id="IPR049052">
    <property type="entry name" value="nSTAND1"/>
</dbReference>
<feature type="coiled-coil region" evidence="1">
    <location>
        <begin position="572"/>
        <end position="634"/>
    </location>
</feature>
<keyword evidence="2" id="KW-1133">Transmembrane helix</keyword>
<keyword evidence="2" id="KW-0472">Membrane</keyword>
<organism evidence="4 5">
    <name type="scientific">Lyngbya confervoides BDU141951</name>
    <dbReference type="NCBI Taxonomy" id="1574623"/>
    <lineage>
        <taxon>Bacteria</taxon>
        <taxon>Bacillati</taxon>
        <taxon>Cyanobacteriota</taxon>
        <taxon>Cyanophyceae</taxon>
        <taxon>Oscillatoriophycideae</taxon>
        <taxon>Oscillatoriales</taxon>
        <taxon>Microcoleaceae</taxon>
        <taxon>Lyngbya</taxon>
    </lineage>
</organism>
<gene>
    <name evidence="4" type="ORF">QQ91_0013860</name>
</gene>
<dbReference type="InterPro" id="IPR027417">
    <property type="entry name" value="P-loop_NTPase"/>
</dbReference>
<feature type="transmembrane region" description="Helical" evidence="2">
    <location>
        <begin position="546"/>
        <end position="567"/>
    </location>
</feature>
<evidence type="ECO:0000313" key="4">
    <source>
        <dbReference type="EMBL" id="MCM1983903.1"/>
    </source>
</evidence>
<dbReference type="Pfam" id="PF08239">
    <property type="entry name" value="SH3_3"/>
    <property type="match status" value="1"/>
</dbReference>
<dbReference type="EMBL" id="JTHE03000079">
    <property type="protein sequence ID" value="MCM1983903.1"/>
    <property type="molecule type" value="Genomic_DNA"/>
</dbReference>
<keyword evidence="5" id="KW-1185">Reference proteome</keyword>
<accession>A0ABD4T5Y2</accession>
<evidence type="ECO:0000259" key="3">
    <source>
        <dbReference type="SMART" id="SM00287"/>
    </source>
</evidence>
<evidence type="ECO:0000256" key="2">
    <source>
        <dbReference type="SAM" id="Phobius"/>
    </source>
</evidence>
<keyword evidence="2" id="KW-0812">Transmembrane</keyword>
<sequence>MNHPVPPPEIPAKEVSFPSFSAMRIAHRALLQKFNRIAAHKPLFSEIKRFILQGRETGTFLDNDEDRLAAQGLLDYWNSVLLRANCASQDVSLAEFDIALAPLLADQDCPYRGLNAFGEGDAPFFFGRRRMVKMLLTRLQSQRLLPVVGSSGSGKSSIVLGGLIPNLKAGGLDHSDQWHYFPAMVPGNDPIRSLVKGLCPPDQTESGWIESQTLRLSHQPGDLPDLIRELSAHRPAVLVMDQFEEVFTLCQQAHRSPFIDSLVALLEDETKPQIYLILTMRSDFENKVALLSNFYQFFETAQIRVLPLNAAELRDAIQKPAEKVGLKFEEGVVDRLIADVLGEPAALPLLQFVLLKLWEQREQNVVTYSTYQNLGGAREALAHSADEFYNQLIPEDRETAKRILLRMVRVNQGLEVTSQRIVKEDLYSIPDDNDRIDRVLSKLDQVQLIRQSSHKTAKNNQIEISHEALIRNWPRFLGWIEDERVSLRRRSSLSAAAEQWKERQRDPNVLLRGSLLEEAQTYTDLNDLESRFVQRSQQAAQMKTRMLTGAVISVGCLLLGLSLFATFKWREAEAARQKTDAARKEVEYERNEIRGALEALQKQTGKIEEINRIIQELEAKQIEEQLALEKLQAMNASLLLSSQGSQTPQHPTAYKVTGPTRYLRNVRQGPGTDHPVLYQLRGNTPIQVLDNNGRDRGNYRWYKIKAPAGYSQDGWIAAHLVDAIP</sequence>
<dbReference type="RefSeq" id="WP_166275560.1">
    <property type="nucleotide sequence ID" value="NZ_JTHE03000079.1"/>
</dbReference>
<dbReference type="Proteomes" id="UP000031561">
    <property type="component" value="Unassembled WGS sequence"/>
</dbReference>
<comment type="caution">
    <text evidence="4">The sequence shown here is derived from an EMBL/GenBank/DDBJ whole genome shotgun (WGS) entry which is preliminary data.</text>
</comment>
<dbReference type="AlphaFoldDB" id="A0ABD4T5Y2"/>
<dbReference type="Pfam" id="PF20703">
    <property type="entry name" value="nSTAND1"/>
    <property type="match status" value="1"/>
</dbReference>
<proteinExistence type="predicted"/>
<keyword evidence="1" id="KW-0175">Coiled coil</keyword>
<dbReference type="InterPro" id="IPR003646">
    <property type="entry name" value="SH3-like_bac-type"/>
</dbReference>
<evidence type="ECO:0000256" key="1">
    <source>
        <dbReference type="SAM" id="Coils"/>
    </source>
</evidence>
<dbReference type="SMART" id="SM00287">
    <property type="entry name" value="SH3b"/>
    <property type="match status" value="1"/>
</dbReference>
<feature type="domain" description="SH3b" evidence="3">
    <location>
        <begin position="651"/>
        <end position="724"/>
    </location>
</feature>
<dbReference type="Gene3D" id="2.30.30.40">
    <property type="entry name" value="SH3 Domains"/>
    <property type="match status" value="1"/>
</dbReference>